<evidence type="ECO:0000313" key="5">
    <source>
        <dbReference type="Proteomes" id="UP000077202"/>
    </source>
</evidence>
<dbReference type="InterPro" id="IPR047187">
    <property type="entry name" value="SF1_C_Upf1"/>
</dbReference>
<feature type="region of interest" description="Disordered" evidence="1">
    <location>
        <begin position="1028"/>
        <end position="1080"/>
    </location>
</feature>
<feature type="compositionally biased region" description="Basic and acidic residues" evidence="1">
    <location>
        <begin position="124"/>
        <end position="146"/>
    </location>
</feature>
<feature type="compositionally biased region" description="Basic and acidic residues" evidence="1">
    <location>
        <begin position="267"/>
        <end position="276"/>
    </location>
</feature>
<sequence>MGKRKSRNEKKEIEEEDHCFRMQEQIVSLLREKVNRIEVELNYLRSHHKSLYRVWSTPAYPPGYLPGSWTASEGREEQLLQAGQAVITDRPGQRERNAEKAVKAKRRKKPKTIPSVNTSPLPSPEEHRSSDQKLKDSDSDSSRDSPDSSSDSDVEDTKHSPLETVTTESAVRSESSSSEDSSSEDEKVEKGKVSESDSEDESSSESEYNEPQANRPNVAIRNFPNFPRVNWANEPRKRRASRASSSSDSDSNDSDDSASVVEVAEEDVQKKCKQKMDSQQLPARNRSENEGVVFQKKGKGLSKTTPGVAENTEEVESKKKKNKDSAKSAEATNSVIDSKGVGGSAALSSNLDKLSADAPPEDIFDWNLLGVPGPWAQANSSSSYYDTCQWPKQLTSLPCKFDSFDEYIARNQWLVFEECKAVLDQNWELLQRKGEPRQATGVGSEDSDENLEPRIFHLRPMHRCANDSFNFFELSASDVRRFQIDTSDVLLLQFPKFPTMKVLACVSNSGDKSALLKTRVDLQSYGSKCKIARMSNMVTLKRQFLALLNVTKLPHFLRQQILDPLPNIACTVNPPSDECLDENVLLPSGMNNTLLTWKEHGIFNNRQLLTMTALLQMKQGALLVQGPPGLISAVCIEEPGAKVLVCAASNAAVDEIVSRLMHTMLDKEGKLYSPKLGTLVRVGVQKSVQVACQPVTMDALLSKGSKGSKGTAKTEIFSEASIICSTLSGSGHPLFEECKQKFDLIVLDEAAQAVECETLIALQRAKGRVVIVGDPCQLPATVIQRPGTAYGRSLFQRMQQGGMQTFLMTTQYRMHPQISKYPSASFYGGCLKDSKSAQCMTSIFKQDACDTGISCDGYTFRLGPYCFLDVSWGEEELQARGHSISNVEEAEVVAKVVHGVVKSLKNGRKADIGVITPYLAQRTTILSSLLKYKIDDSVCEVNTVDGFQGREKDVIVLSCVRAATEKGLGFVSDEKRMNVALTRAKHSLIIVGHGKTLKTQSTTWSALLEDAMSRGCYQVLRNLGGAKKSLEKSPPVEPTAPGVSERAAKFHSAQTSPVKKQQAGSSKKPQTVPNQASSVPASVKLEPATCDFAHHFPNCGHNPHGGGQLPASVGAVKRTRGAVRINGPNGHQCGGTSRRRRFGGLSEHVGAAPSNIHTDFGHVPCENQHQKFAAPPQGYDHGRPFLEPHMLFAPLHGGPWHHTPGIADQVPPFCNPHANRGTSSTTVAATTGVIKLQKVQYLIRSDRVKELWVQKSGTWEKNFPISKVHGVHVHPVTNQASSHRHSPPRVTELACFNAAAILSRAGQMCTRVFPGSVELPGFEHSKCPNLDVDRREEIQLSRGMASAMARTLSVCRASSLARVSGALSQSSSSSGRNWTRNRCGELVGNGGDWRLMRFFCREFSNERRVRAIAARGPVRIVAATKRGAAAAVREQVEDEETQDDEDDDDAEGREKEKPGRNVLKKQSARAKEWGRELAALSPAQLRQACKNVCTPIRWAGLDEDVYDAVMLVKNLGSSSRVKHGRRRQYNYIGGLLRDADAETMESVLKATKDGDVEGLVFIPSKLPEEVDAEAGWDEESEEEEEESEEDDAALEEAKSWVQGMVAGVRAVEDEVYSIYDVEFDRQELRKLVREARTFETEASAASGDAGEAEGGVEVSKEELSALKSKSERAERKLLQFLLKIVKERRDNVYYTDVQ</sequence>
<dbReference type="CDD" id="cd16331">
    <property type="entry name" value="YjgA-like"/>
    <property type="match status" value="1"/>
</dbReference>
<feature type="compositionally biased region" description="Basic and acidic residues" evidence="1">
    <location>
        <begin position="184"/>
        <end position="195"/>
    </location>
</feature>
<feature type="compositionally biased region" description="Basic and acidic residues" evidence="1">
    <location>
        <begin position="1658"/>
        <end position="1670"/>
    </location>
</feature>
<dbReference type="FunFam" id="3.40.50.300:FF:001576">
    <property type="entry name" value="tRNA-splicing endonuclease, putative"/>
    <property type="match status" value="1"/>
</dbReference>
<dbReference type="InterPro" id="IPR041679">
    <property type="entry name" value="DNA2/NAM7-like_C"/>
</dbReference>
<keyword evidence="5" id="KW-1185">Reference proteome</keyword>
<dbReference type="Gene3D" id="1.10.60.30">
    <property type="entry name" value="PSPTO4464-like domains"/>
    <property type="match status" value="1"/>
</dbReference>
<feature type="compositionally biased region" description="Basic and acidic residues" evidence="1">
    <location>
        <begin position="91"/>
        <end position="102"/>
    </location>
</feature>
<reference evidence="4" key="1">
    <citation type="submission" date="2016-03" db="EMBL/GenBank/DDBJ databases">
        <title>Mechanisms controlling the formation of the plant cell surface in tip-growing cells are functionally conserved among land plants.</title>
        <authorList>
            <person name="Honkanen S."/>
            <person name="Jones V.A."/>
            <person name="Morieri G."/>
            <person name="Champion C."/>
            <person name="Hetherington A.J."/>
            <person name="Kelly S."/>
            <person name="Saint-Marcoux D."/>
            <person name="Proust H."/>
            <person name="Prescott H."/>
            <person name="Dolan L."/>
        </authorList>
    </citation>
    <scope>NUCLEOTIDE SEQUENCE [LARGE SCALE GENOMIC DNA]</scope>
    <source>
        <tissue evidence="4">Whole gametophyte</tissue>
    </source>
</reference>
<dbReference type="InterPro" id="IPR023153">
    <property type="entry name" value="DarP_sf"/>
</dbReference>
<dbReference type="InterPro" id="IPR006839">
    <property type="entry name" value="DarP"/>
</dbReference>
<dbReference type="Pfam" id="PF13086">
    <property type="entry name" value="AAA_11"/>
    <property type="match status" value="1"/>
</dbReference>
<feature type="compositionally biased region" description="Polar residues" evidence="1">
    <location>
        <begin position="1052"/>
        <end position="1080"/>
    </location>
</feature>
<dbReference type="Pfam" id="PF04751">
    <property type="entry name" value="DarP"/>
    <property type="match status" value="1"/>
</dbReference>
<dbReference type="Gene3D" id="2.40.30.270">
    <property type="match status" value="1"/>
</dbReference>
<dbReference type="SUPFAM" id="SSF158710">
    <property type="entry name" value="PSPTO4464-like"/>
    <property type="match status" value="1"/>
</dbReference>
<gene>
    <name evidence="4" type="ORF">AXG93_138s1260</name>
</gene>
<dbReference type="Proteomes" id="UP000077202">
    <property type="component" value="Unassembled WGS sequence"/>
</dbReference>
<feature type="compositionally biased region" description="Low complexity" evidence="1">
    <location>
        <begin position="1640"/>
        <end position="1649"/>
    </location>
</feature>
<dbReference type="EMBL" id="LVLJ01003336">
    <property type="protein sequence ID" value="OAE21855.1"/>
    <property type="molecule type" value="Genomic_DNA"/>
</dbReference>
<dbReference type="InterPro" id="IPR045055">
    <property type="entry name" value="DNA2/NAM7-like"/>
</dbReference>
<feature type="region of interest" description="Disordered" evidence="1">
    <location>
        <begin position="87"/>
        <end position="342"/>
    </location>
</feature>
<feature type="region of interest" description="Disordered" evidence="1">
    <location>
        <begin position="1639"/>
        <end position="1670"/>
    </location>
</feature>
<dbReference type="InterPro" id="IPR041677">
    <property type="entry name" value="DNA2/NAM7_AAA_11"/>
</dbReference>
<evidence type="ECO:0000313" key="4">
    <source>
        <dbReference type="EMBL" id="OAE21855.1"/>
    </source>
</evidence>
<comment type="caution">
    <text evidence="4">The sequence shown here is derived from an EMBL/GenBank/DDBJ whole genome shotgun (WGS) entry which is preliminary data.</text>
</comment>
<feature type="compositionally biased region" description="Acidic residues" evidence="1">
    <location>
        <begin position="1436"/>
        <end position="1451"/>
    </location>
</feature>
<feature type="domain" description="DNA2/NAM7 helicase-like C-terminal" evidence="3">
    <location>
        <begin position="790"/>
        <end position="994"/>
    </location>
</feature>
<proteinExistence type="predicted"/>
<dbReference type="PANTHER" id="PTHR10887:SF510">
    <property type="entry name" value="HELICASE ATP-BINDING DOMAIN-CONTAINING PROTEIN"/>
    <property type="match status" value="1"/>
</dbReference>
<protein>
    <recommendedName>
        <fullName evidence="6">Helicase ATP-binding domain-containing protein</fullName>
    </recommendedName>
</protein>
<organism evidence="4 5">
    <name type="scientific">Marchantia polymorpha subsp. ruderalis</name>
    <dbReference type="NCBI Taxonomy" id="1480154"/>
    <lineage>
        <taxon>Eukaryota</taxon>
        <taxon>Viridiplantae</taxon>
        <taxon>Streptophyta</taxon>
        <taxon>Embryophyta</taxon>
        <taxon>Marchantiophyta</taxon>
        <taxon>Marchantiopsida</taxon>
        <taxon>Marchantiidae</taxon>
        <taxon>Marchantiales</taxon>
        <taxon>Marchantiaceae</taxon>
        <taxon>Marchantia</taxon>
    </lineage>
</organism>
<feature type="region of interest" description="Disordered" evidence="1">
    <location>
        <begin position="1570"/>
        <end position="1594"/>
    </location>
</feature>
<feature type="compositionally biased region" description="Low complexity" evidence="1">
    <location>
        <begin position="163"/>
        <end position="180"/>
    </location>
</feature>
<feature type="region of interest" description="Disordered" evidence="1">
    <location>
        <begin position="1122"/>
        <end position="1141"/>
    </location>
</feature>
<dbReference type="SUPFAM" id="SSF52540">
    <property type="entry name" value="P-loop containing nucleoside triphosphate hydrolases"/>
    <property type="match status" value="1"/>
</dbReference>
<dbReference type="PANTHER" id="PTHR10887">
    <property type="entry name" value="DNA2/NAM7 HELICASE FAMILY"/>
    <property type="match status" value="1"/>
</dbReference>
<dbReference type="InterPro" id="IPR027417">
    <property type="entry name" value="P-loop_NTPase"/>
</dbReference>
<accession>A0A176VPE5</accession>
<evidence type="ECO:0008006" key="6">
    <source>
        <dbReference type="Google" id="ProtNLM"/>
    </source>
</evidence>
<feature type="region of interest" description="Disordered" evidence="1">
    <location>
        <begin position="1431"/>
        <end position="1467"/>
    </location>
</feature>
<dbReference type="Gene3D" id="3.40.50.300">
    <property type="entry name" value="P-loop containing nucleotide triphosphate hydrolases"/>
    <property type="match status" value="3"/>
</dbReference>
<dbReference type="CDD" id="cd18042">
    <property type="entry name" value="DEXXQc_SETX"/>
    <property type="match status" value="1"/>
</dbReference>
<feature type="compositionally biased region" description="Acidic residues" evidence="1">
    <location>
        <begin position="196"/>
        <end position="208"/>
    </location>
</feature>
<evidence type="ECO:0000259" key="3">
    <source>
        <dbReference type="Pfam" id="PF13087"/>
    </source>
</evidence>
<evidence type="ECO:0000256" key="1">
    <source>
        <dbReference type="SAM" id="MobiDB-lite"/>
    </source>
</evidence>
<dbReference type="Pfam" id="PF13087">
    <property type="entry name" value="AAA_12"/>
    <property type="match status" value="1"/>
</dbReference>
<name>A0A176VPE5_MARPO</name>
<dbReference type="GO" id="GO:0004386">
    <property type="term" value="F:helicase activity"/>
    <property type="evidence" value="ECO:0007669"/>
    <property type="project" value="InterPro"/>
</dbReference>
<feature type="domain" description="DNA2/NAM7 helicase helicase" evidence="2">
    <location>
        <begin position="707"/>
        <end position="784"/>
    </location>
</feature>
<evidence type="ECO:0000259" key="2">
    <source>
        <dbReference type="Pfam" id="PF13086"/>
    </source>
</evidence>
<dbReference type="CDD" id="cd18808">
    <property type="entry name" value="SF1_C_Upf1"/>
    <property type="match status" value="1"/>
</dbReference>